<reference evidence="2" key="1">
    <citation type="submission" date="2016-10" db="EMBL/GenBank/DDBJ databases">
        <authorList>
            <person name="Varghese N."/>
            <person name="Submissions S."/>
        </authorList>
    </citation>
    <scope>NUCLEOTIDE SEQUENCE [LARGE SCALE GENOMIC DNA]</scope>
    <source>
        <strain evidence="2">ATCC 25963</strain>
    </source>
</reference>
<keyword evidence="2" id="KW-1185">Reference proteome</keyword>
<protein>
    <submittedName>
        <fullName evidence="1">Trans-2,3-dihydro-3-hydroxyanthranilate isomerase</fullName>
    </submittedName>
</protein>
<gene>
    <name evidence="1" type="ORF">SAMN02745121_02832</name>
</gene>
<dbReference type="RefSeq" id="WP_143140498.1">
    <property type="nucleotide sequence ID" value="NZ_FOMX01000008.1"/>
</dbReference>
<dbReference type="Proteomes" id="UP000199400">
    <property type="component" value="Unassembled WGS sequence"/>
</dbReference>
<name>A0A1I1XKH9_9BACT</name>
<evidence type="ECO:0000313" key="2">
    <source>
        <dbReference type="Proteomes" id="UP000199400"/>
    </source>
</evidence>
<proteinExistence type="predicted"/>
<keyword evidence="1" id="KW-0413">Isomerase</keyword>
<sequence length="100" mass="11330">MRIEVAWWDLGAGDPDADELAASPAIQQAFAEWERVPNLTTKLWLVSKDARRWGALMLWHGEKPDRASLPRNVSAELIGRPPDHRIAFEVVERARCTDTP</sequence>
<dbReference type="AlphaFoldDB" id="A0A1I1XKH9"/>
<dbReference type="STRING" id="54.SAMN02745121_02832"/>
<dbReference type="EMBL" id="FOMX01000008">
    <property type="protein sequence ID" value="SFE06243.1"/>
    <property type="molecule type" value="Genomic_DNA"/>
</dbReference>
<dbReference type="Gene3D" id="3.30.70.100">
    <property type="match status" value="1"/>
</dbReference>
<organism evidence="1 2">
    <name type="scientific">Nannocystis exedens</name>
    <dbReference type="NCBI Taxonomy" id="54"/>
    <lineage>
        <taxon>Bacteria</taxon>
        <taxon>Pseudomonadati</taxon>
        <taxon>Myxococcota</taxon>
        <taxon>Polyangia</taxon>
        <taxon>Nannocystales</taxon>
        <taxon>Nannocystaceae</taxon>
        <taxon>Nannocystis</taxon>
    </lineage>
</organism>
<evidence type="ECO:0000313" key="1">
    <source>
        <dbReference type="EMBL" id="SFE06243.1"/>
    </source>
</evidence>
<dbReference type="OrthoDB" id="3687310at2"/>
<dbReference type="GO" id="GO:0016853">
    <property type="term" value="F:isomerase activity"/>
    <property type="evidence" value="ECO:0007669"/>
    <property type="project" value="UniProtKB-KW"/>
</dbReference>
<accession>A0A1I1XKH9</accession>